<reference evidence="1" key="1">
    <citation type="journal article" date="2014" name="Front. Microbiol.">
        <title>High frequency of phylogenetically diverse reductive dehalogenase-homologous genes in deep subseafloor sedimentary metagenomes.</title>
        <authorList>
            <person name="Kawai M."/>
            <person name="Futagami T."/>
            <person name="Toyoda A."/>
            <person name="Takaki Y."/>
            <person name="Nishi S."/>
            <person name="Hori S."/>
            <person name="Arai W."/>
            <person name="Tsubouchi T."/>
            <person name="Morono Y."/>
            <person name="Uchiyama I."/>
            <person name="Ito T."/>
            <person name="Fujiyama A."/>
            <person name="Inagaki F."/>
            <person name="Takami H."/>
        </authorList>
    </citation>
    <scope>NUCLEOTIDE SEQUENCE</scope>
    <source>
        <strain evidence="1">Expedition CK06-06</strain>
    </source>
</reference>
<dbReference type="AlphaFoldDB" id="X1ND13"/>
<sequence>EMETTAGIIDFREGKQLIPMQDGSRFTFSKDKLDELRSMNKNMCKMGLMNSLL</sequence>
<feature type="non-terminal residue" evidence="1">
    <location>
        <position position="1"/>
    </location>
</feature>
<evidence type="ECO:0000313" key="1">
    <source>
        <dbReference type="EMBL" id="GAI16549.1"/>
    </source>
</evidence>
<protein>
    <submittedName>
        <fullName evidence="1">Uncharacterized protein</fullName>
    </submittedName>
</protein>
<comment type="caution">
    <text evidence="1">The sequence shown here is derived from an EMBL/GenBank/DDBJ whole genome shotgun (WGS) entry which is preliminary data.</text>
</comment>
<accession>X1ND13</accession>
<proteinExistence type="predicted"/>
<name>X1ND13_9ZZZZ</name>
<gene>
    <name evidence="1" type="ORF">S06H3_16415</name>
</gene>
<organism evidence="1">
    <name type="scientific">marine sediment metagenome</name>
    <dbReference type="NCBI Taxonomy" id="412755"/>
    <lineage>
        <taxon>unclassified sequences</taxon>
        <taxon>metagenomes</taxon>
        <taxon>ecological metagenomes</taxon>
    </lineage>
</organism>
<dbReference type="EMBL" id="BARV01008121">
    <property type="protein sequence ID" value="GAI16549.1"/>
    <property type="molecule type" value="Genomic_DNA"/>
</dbReference>